<accession>A0A087GG62</accession>
<protein>
    <submittedName>
        <fullName evidence="2">Uncharacterized protein</fullName>
    </submittedName>
</protein>
<feature type="region of interest" description="Disordered" evidence="1">
    <location>
        <begin position="129"/>
        <end position="197"/>
    </location>
</feature>
<sequence length="197" mass="20702">MEQKKLELVGETEPDDRRAMTGIVARVDLIRDAATSLEGSDDSDATTDISNSKVATVLSAADDALRPSGTDDQMSSSGIQSAMRSEVVDDVMGCRGLLANVKEAIGIPDVLGDISVALAEQVSKVVGPSATEITPPDSLDGADIDVEGVAPIERDDDDVQTDDDDVETNDGDVEADDDDVEADDDYVEAKDNDVEAD</sequence>
<name>A0A087GG62_ARAAL</name>
<feature type="compositionally biased region" description="Basic and acidic residues" evidence="1">
    <location>
        <begin position="187"/>
        <end position="197"/>
    </location>
</feature>
<gene>
    <name evidence="2" type="ordered locus">AALP_Aa7g058500</name>
</gene>
<dbReference type="EMBL" id="CM002875">
    <property type="protein sequence ID" value="KFK28864.1"/>
    <property type="molecule type" value="Genomic_DNA"/>
</dbReference>
<evidence type="ECO:0000313" key="3">
    <source>
        <dbReference type="Proteomes" id="UP000029120"/>
    </source>
</evidence>
<dbReference type="Gramene" id="KFK28864">
    <property type="protein sequence ID" value="KFK28864"/>
    <property type="gene ID" value="AALP_AA7G058500"/>
</dbReference>
<dbReference type="AlphaFoldDB" id="A0A087GG62"/>
<proteinExistence type="predicted"/>
<reference evidence="3" key="1">
    <citation type="journal article" date="2015" name="Nat. Plants">
        <title>Genome expansion of Arabis alpina linked with retrotransposition and reduced symmetric DNA methylation.</title>
        <authorList>
            <person name="Willing E.M."/>
            <person name="Rawat V."/>
            <person name="Mandakova T."/>
            <person name="Maumus F."/>
            <person name="James G.V."/>
            <person name="Nordstroem K.J."/>
            <person name="Becker C."/>
            <person name="Warthmann N."/>
            <person name="Chica C."/>
            <person name="Szarzynska B."/>
            <person name="Zytnicki M."/>
            <person name="Albani M.C."/>
            <person name="Kiefer C."/>
            <person name="Bergonzi S."/>
            <person name="Castaings L."/>
            <person name="Mateos J.L."/>
            <person name="Berns M.C."/>
            <person name="Bujdoso N."/>
            <person name="Piofczyk T."/>
            <person name="de Lorenzo L."/>
            <person name="Barrero-Sicilia C."/>
            <person name="Mateos I."/>
            <person name="Piednoel M."/>
            <person name="Hagmann J."/>
            <person name="Chen-Min-Tao R."/>
            <person name="Iglesias-Fernandez R."/>
            <person name="Schuster S.C."/>
            <person name="Alonso-Blanco C."/>
            <person name="Roudier F."/>
            <person name="Carbonero P."/>
            <person name="Paz-Ares J."/>
            <person name="Davis S.J."/>
            <person name="Pecinka A."/>
            <person name="Quesneville H."/>
            <person name="Colot V."/>
            <person name="Lysak M.A."/>
            <person name="Weigel D."/>
            <person name="Coupland G."/>
            <person name="Schneeberger K."/>
        </authorList>
    </citation>
    <scope>NUCLEOTIDE SEQUENCE [LARGE SCALE GENOMIC DNA]</scope>
    <source>
        <strain evidence="3">cv. Pajares</strain>
    </source>
</reference>
<dbReference type="Proteomes" id="UP000029120">
    <property type="component" value="Chromosome 7"/>
</dbReference>
<feature type="compositionally biased region" description="Acidic residues" evidence="1">
    <location>
        <begin position="154"/>
        <end position="186"/>
    </location>
</feature>
<organism evidence="2 3">
    <name type="scientific">Arabis alpina</name>
    <name type="common">Alpine rock-cress</name>
    <dbReference type="NCBI Taxonomy" id="50452"/>
    <lineage>
        <taxon>Eukaryota</taxon>
        <taxon>Viridiplantae</taxon>
        <taxon>Streptophyta</taxon>
        <taxon>Embryophyta</taxon>
        <taxon>Tracheophyta</taxon>
        <taxon>Spermatophyta</taxon>
        <taxon>Magnoliopsida</taxon>
        <taxon>eudicotyledons</taxon>
        <taxon>Gunneridae</taxon>
        <taxon>Pentapetalae</taxon>
        <taxon>rosids</taxon>
        <taxon>malvids</taxon>
        <taxon>Brassicales</taxon>
        <taxon>Brassicaceae</taxon>
        <taxon>Arabideae</taxon>
        <taxon>Arabis</taxon>
    </lineage>
</organism>
<keyword evidence="3" id="KW-1185">Reference proteome</keyword>
<evidence type="ECO:0000256" key="1">
    <source>
        <dbReference type="SAM" id="MobiDB-lite"/>
    </source>
</evidence>
<evidence type="ECO:0000313" key="2">
    <source>
        <dbReference type="EMBL" id="KFK28864.1"/>
    </source>
</evidence>